<reference evidence="3" key="1">
    <citation type="journal article" date="2019" name="Int. J. Syst. Evol. Microbiol.">
        <title>The Global Catalogue of Microorganisms (GCM) 10K type strain sequencing project: providing services to taxonomists for standard genome sequencing and annotation.</title>
        <authorList>
            <consortium name="The Broad Institute Genomics Platform"/>
            <consortium name="The Broad Institute Genome Sequencing Center for Infectious Disease"/>
            <person name="Wu L."/>
            <person name="Ma J."/>
        </authorList>
    </citation>
    <scope>NUCLEOTIDE SEQUENCE [LARGE SCALE GENOMIC DNA]</scope>
    <source>
        <strain evidence="3">CCM 7480</strain>
    </source>
</reference>
<sequence>MTSSTMEAGRAKPVWIKSGIAAVFVLAACWGGAIWYWRTSDNTPGMSDLVLGLLALPSGLLLALWLGKKAIPSRGVIAATAAASPVKAQAAPATPSTPPLAILAAALRCPHGSSAEELAAVIATNKAQPDLDKELVDDEGFPLTCARRDDANDKALQEEIREWQTRNNVPESLFGEAQYRALVLGTAVMRDLAWHAISDLCSAEGSAPQLRLIPILPADWTAEQHSAAQMWFKHIATQAGLPSKDVTCMDGPCRPAESALTNMLERFALDTSTSNARLAAIVAACGSNIDQTTVDEWAEQGKLFIPSRPQGFVPGEGAAGFLLTDLRQAQSIEGAVYTLLDPMVEAKRESSSSSNRADPGFLDELVTRAVKSASIAMADVGMVVGDASHRGQNMQELMGFTSTAMPQLDSTADVASVGSSCGSCGAVPFVTALALARHYALEKGKPALYMSNDDPELGHAVLVRPAASGS</sequence>
<evidence type="ECO:0000256" key="1">
    <source>
        <dbReference type="SAM" id="Phobius"/>
    </source>
</evidence>
<proteinExistence type="predicted"/>
<keyword evidence="3" id="KW-1185">Reference proteome</keyword>
<evidence type="ECO:0000313" key="2">
    <source>
        <dbReference type="EMBL" id="MFC3460253.1"/>
    </source>
</evidence>
<dbReference type="SUPFAM" id="SSF53901">
    <property type="entry name" value="Thiolase-like"/>
    <property type="match status" value="1"/>
</dbReference>
<gene>
    <name evidence="2" type="ORF">ACFOPH_18630</name>
</gene>
<organism evidence="2 3">
    <name type="scientific">Massilia haematophila</name>
    <dbReference type="NCBI Taxonomy" id="457923"/>
    <lineage>
        <taxon>Bacteria</taxon>
        <taxon>Pseudomonadati</taxon>
        <taxon>Pseudomonadota</taxon>
        <taxon>Betaproteobacteria</taxon>
        <taxon>Burkholderiales</taxon>
        <taxon>Oxalobacteraceae</taxon>
        <taxon>Telluria group</taxon>
        <taxon>Massilia</taxon>
    </lineage>
</organism>
<keyword evidence="1" id="KW-1133">Transmembrane helix</keyword>
<accession>A0ABV7PM12</accession>
<feature type="transmembrane region" description="Helical" evidence="1">
    <location>
        <begin position="20"/>
        <end position="37"/>
    </location>
</feature>
<name>A0ABV7PM12_9BURK</name>
<dbReference type="RefSeq" id="WP_379736887.1">
    <property type="nucleotide sequence ID" value="NZ_JBHRVV010000001.1"/>
</dbReference>
<keyword evidence="1" id="KW-0472">Membrane</keyword>
<dbReference type="EMBL" id="JBHRVV010000001">
    <property type="protein sequence ID" value="MFC3460253.1"/>
    <property type="molecule type" value="Genomic_DNA"/>
</dbReference>
<dbReference type="Proteomes" id="UP001595665">
    <property type="component" value="Unassembled WGS sequence"/>
</dbReference>
<evidence type="ECO:0008006" key="4">
    <source>
        <dbReference type="Google" id="ProtNLM"/>
    </source>
</evidence>
<comment type="caution">
    <text evidence="2">The sequence shown here is derived from an EMBL/GenBank/DDBJ whole genome shotgun (WGS) entry which is preliminary data.</text>
</comment>
<evidence type="ECO:0000313" key="3">
    <source>
        <dbReference type="Proteomes" id="UP001595665"/>
    </source>
</evidence>
<protein>
    <recommendedName>
        <fullName evidence="4">Transmembrane protein</fullName>
    </recommendedName>
</protein>
<feature type="transmembrane region" description="Helical" evidence="1">
    <location>
        <begin position="49"/>
        <end position="67"/>
    </location>
</feature>
<keyword evidence="1" id="KW-0812">Transmembrane</keyword>
<dbReference type="InterPro" id="IPR016039">
    <property type="entry name" value="Thiolase-like"/>
</dbReference>